<dbReference type="Gene3D" id="3.30.730.10">
    <property type="entry name" value="AP2/ERF domain"/>
    <property type="match status" value="2"/>
</dbReference>
<name>A0A8J5XVT2_DIALT</name>
<keyword evidence="3" id="KW-1185">Reference proteome</keyword>
<feature type="compositionally biased region" description="Low complexity" evidence="1">
    <location>
        <begin position="116"/>
        <end position="139"/>
    </location>
</feature>
<feature type="compositionally biased region" description="Basic and acidic residues" evidence="1">
    <location>
        <begin position="104"/>
        <end position="113"/>
    </location>
</feature>
<dbReference type="EMBL" id="JAGTXO010000002">
    <property type="protein sequence ID" value="KAG8469936.1"/>
    <property type="molecule type" value="Genomic_DNA"/>
</dbReference>
<dbReference type="OrthoDB" id="515900at2759"/>
<evidence type="ECO:0008006" key="4">
    <source>
        <dbReference type="Google" id="ProtNLM"/>
    </source>
</evidence>
<reference evidence="2" key="1">
    <citation type="submission" date="2021-05" db="EMBL/GenBank/DDBJ databases">
        <title>The genome of the haptophyte Pavlova lutheri (Diacronema luteri, Pavlovales) - a model for lipid biosynthesis in eukaryotic algae.</title>
        <authorList>
            <person name="Hulatt C.J."/>
            <person name="Posewitz M.C."/>
        </authorList>
    </citation>
    <scope>NUCLEOTIDE SEQUENCE</scope>
    <source>
        <strain evidence="2">NIVA-4/92</strain>
    </source>
</reference>
<feature type="region of interest" description="Disordered" evidence="1">
    <location>
        <begin position="104"/>
        <end position="258"/>
    </location>
</feature>
<organism evidence="2 3">
    <name type="scientific">Diacronema lutheri</name>
    <name type="common">Unicellular marine alga</name>
    <name type="synonym">Monochrysis lutheri</name>
    <dbReference type="NCBI Taxonomy" id="2081491"/>
    <lineage>
        <taxon>Eukaryota</taxon>
        <taxon>Haptista</taxon>
        <taxon>Haptophyta</taxon>
        <taxon>Pavlovophyceae</taxon>
        <taxon>Pavlovales</taxon>
        <taxon>Pavlovaceae</taxon>
        <taxon>Diacronema</taxon>
    </lineage>
</organism>
<dbReference type="SUPFAM" id="SSF54171">
    <property type="entry name" value="DNA-binding domain"/>
    <property type="match status" value="2"/>
</dbReference>
<accession>A0A8J5XVT2</accession>
<dbReference type="GO" id="GO:0003677">
    <property type="term" value="F:DNA binding"/>
    <property type="evidence" value="ECO:0007669"/>
    <property type="project" value="InterPro"/>
</dbReference>
<dbReference type="GO" id="GO:0003700">
    <property type="term" value="F:DNA-binding transcription factor activity"/>
    <property type="evidence" value="ECO:0007669"/>
    <property type="project" value="InterPro"/>
</dbReference>
<sequence length="421" mass="42585">MLSDAPSPSAEMARTAAAIALAGLRMAPESVPLPSMPPVEDSGRSTRKRRAQCDGFATARRGGDDAEAAGAASDALVAGLYRLSGATVSKRACRASSRAALDLLKDERDEEPQPPRAAGVATAPVPRARARAAAGLAGPSSTTLAPYGRARASAGKAAPRTAAANDRTRIARASAPEAAFPPQHGGAQHGGAERERRVRPAARGTAPPRTGGALESVGSGAGVCDGDGGGDDGGDGGDGGGDGGSGESGGDGCSGGAAASTGGLSGHSGAGVGLFKSSRFVGVHLSHKQLLIRPWLACCWAGGKNHHLGYFKTEEEAATAYDSFARSYHKPLNFADERMGESAATKAVKASRYRGVHFKKGNKTKPWKAVCVVGGRQHHLGYHASEEAAAAAYDAFAAQHGRVLNGVHAPPPTHASAAREG</sequence>
<dbReference type="AlphaFoldDB" id="A0A8J5XVT2"/>
<dbReference type="InterPro" id="IPR016177">
    <property type="entry name" value="DNA-bd_dom_sf"/>
</dbReference>
<proteinExistence type="predicted"/>
<feature type="compositionally biased region" description="Gly residues" evidence="1">
    <location>
        <begin position="236"/>
        <end position="255"/>
    </location>
</feature>
<evidence type="ECO:0000313" key="2">
    <source>
        <dbReference type="EMBL" id="KAG8469936.1"/>
    </source>
</evidence>
<protein>
    <recommendedName>
        <fullName evidence="4">AP2/ERF domain-containing protein</fullName>
    </recommendedName>
</protein>
<dbReference type="Proteomes" id="UP000751190">
    <property type="component" value="Unassembled WGS sequence"/>
</dbReference>
<feature type="region of interest" description="Disordered" evidence="1">
    <location>
        <begin position="29"/>
        <end position="51"/>
    </location>
</feature>
<comment type="caution">
    <text evidence="2">The sequence shown here is derived from an EMBL/GenBank/DDBJ whole genome shotgun (WGS) entry which is preliminary data.</text>
</comment>
<gene>
    <name evidence="2" type="ORF">KFE25_006391</name>
</gene>
<evidence type="ECO:0000313" key="3">
    <source>
        <dbReference type="Proteomes" id="UP000751190"/>
    </source>
</evidence>
<dbReference type="InterPro" id="IPR036955">
    <property type="entry name" value="AP2/ERF_dom_sf"/>
</dbReference>
<evidence type="ECO:0000256" key="1">
    <source>
        <dbReference type="SAM" id="MobiDB-lite"/>
    </source>
</evidence>